<gene>
    <name evidence="3" type="ORF">A5888_003552</name>
    <name evidence="2" type="ORF">A5888_003981</name>
</gene>
<dbReference type="PANTHER" id="PTHR33990:SF4">
    <property type="entry name" value="PHNB-LIKE DOMAIN-CONTAINING PROTEIN"/>
    <property type="match status" value="1"/>
</dbReference>
<dbReference type="Gene3D" id="3.10.180.10">
    <property type="entry name" value="2,3-Dihydroxybiphenyl 1,2-Dioxygenase, domain 1"/>
    <property type="match status" value="1"/>
</dbReference>
<reference evidence="3" key="2">
    <citation type="submission" date="2017-05" db="EMBL/GenBank/DDBJ databases">
        <authorList>
            <consortium name="The Broad Institute Genomics Platform"/>
            <consortium name="The Broad Institute Genomic Center for Infectious Diseases"/>
            <person name="Earl A."/>
            <person name="Manson A."/>
            <person name="Schwartman J."/>
            <person name="Gilmore M."/>
            <person name="Abouelleil A."/>
            <person name="Cao P."/>
            <person name="Chapman S."/>
            <person name="Cusick C."/>
            <person name="Shea T."/>
            <person name="Young S."/>
            <person name="Neafsey D."/>
            <person name="Nusbaum C."/>
            <person name="Birren B."/>
        </authorList>
    </citation>
    <scope>NUCLEOTIDE SEQUENCE</scope>
    <source>
        <strain evidence="3">9E7_DIV0242</strain>
    </source>
</reference>
<dbReference type="AlphaFoldDB" id="A0A242JWU2"/>
<dbReference type="InterPro" id="IPR009725">
    <property type="entry name" value="3_dmu_93_MTrfase"/>
</dbReference>
<accession>A0A242JWU2</accession>
<feature type="domain" description="PhnB-like" evidence="1">
    <location>
        <begin position="5"/>
        <end position="134"/>
    </location>
</feature>
<protein>
    <recommendedName>
        <fullName evidence="1">PhnB-like domain-containing protein</fullName>
    </recommendedName>
</protein>
<dbReference type="PIRSF" id="PIRSF021700">
    <property type="entry name" value="3_dmu_93_MTrfase"/>
    <property type="match status" value="1"/>
</dbReference>
<dbReference type="EMBL" id="CP147247">
    <property type="protein sequence ID" value="WYJ91784.1"/>
    <property type="molecule type" value="Genomic_DNA"/>
</dbReference>
<proteinExistence type="predicted"/>
<evidence type="ECO:0000313" key="4">
    <source>
        <dbReference type="Proteomes" id="UP000195141"/>
    </source>
</evidence>
<dbReference type="InterPro" id="IPR028973">
    <property type="entry name" value="PhnB-like"/>
</dbReference>
<evidence type="ECO:0000259" key="1">
    <source>
        <dbReference type="Pfam" id="PF06983"/>
    </source>
</evidence>
<dbReference type="EMBL" id="NGMM01000009">
    <property type="protein sequence ID" value="OTP09785.1"/>
    <property type="molecule type" value="Genomic_DNA"/>
</dbReference>
<dbReference type="SUPFAM" id="SSF54593">
    <property type="entry name" value="Glyoxalase/Bleomycin resistance protein/Dihydroxybiphenyl dioxygenase"/>
    <property type="match status" value="1"/>
</dbReference>
<dbReference type="PANTHER" id="PTHR33990">
    <property type="entry name" value="PROTEIN YJDN-RELATED"/>
    <property type="match status" value="1"/>
</dbReference>
<dbReference type="RefSeq" id="WP_212647232.1">
    <property type="nucleotide sequence ID" value="NZ_CP147247.1"/>
</dbReference>
<organism evidence="2">
    <name type="scientific">Candidatus Enterococcus clewellii</name>
    <dbReference type="NCBI Taxonomy" id="1834193"/>
    <lineage>
        <taxon>Bacteria</taxon>
        <taxon>Bacillati</taxon>
        <taxon>Bacillota</taxon>
        <taxon>Bacilli</taxon>
        <taxon>Lactobacillales</taxon>
        <taxon>Enterococcaceae</taxon>
        <taxon>Enterococcus</taxon>
    </lineage>
</organism>
<sequence>MASSKIIPFLTFPATAEEAMTFYEESFPNAKITHLVRYDEQVPNTSSEMIGKVLNGGLSFQGQELFFMDMDPEAAPAFSWATSLYIKCVDESEFDVIFNHLSKEGTVMMGPEPILDLRKVSWVTDKYGVTWQLVWE</sequence>
<dbReference type="Proteomes" id="UP000195141">
    <property type="component" value="Chromosome"/>
</dbReference>
<reference evidence="2" key="1">
    <citation type="submission" date="2017-05" db="EMBL/GenBank/DDBJ databases">
        <title>The Genome Sequence of Enterococcus sp. 9E7_DIV0242.</title>
        <authorList>
            <consortium name="The Broad Institute Genomics Platform"/>
            <consortium name="The Broad Institute Genomic Center for Infectious Diseases"/>
            <person name="Earl A."/>
            <person name="Manson A."/>
            <person name="Schwartman J."/>
            <person name="Gilmore M."/>
            <person name="Abouelleil A."/>
            <person name="Cao P."/>
            <person name="Chapman S."/>
            <person name="Cusick C."/>
            <person name="Shea T."/>
            <person name="Young S."/>
            <person name="Neafsey D."/>
            <person name="Nusbaum C."/>
            <person name="Birren B."/>
        </authorList>
    </citation>
    <scope>NUCLEOTIDE SEQUENCE [LARGE SCALE GENOMIC DNA]</scope>
    <source>
        <strain evidence="2">9E7_DIV0242</strain>
    </source>
</reference>
<dbReference type="CDD" id="cd06588">
    <property type="entry name" value="PhnB_like"/>
    <property type="match status" value="1"/>
</dbReference>
<name>A0A242JWU2_9ENTE</name>
<dbReference type="Pfam" id="PF06983">
    <property type="entry name" value="3-dmu-9_3-mt"/>
    <property type="match status" value="1"/>
</dbReference>
<evidence type="ECO:0000313" key="2">
    <source>
        <dbReference type="EMBL" id="OTP09785.1"/>
    </source>
</evidence>
<evidence type="ECO:0000313" key="3">
    <source>
        <dbReference type="EMBL" id="WYJ91784.1"/>
    </source>
</evidence>
<dbReference type="InterPro" id="IPR029068">
    <property type="entry name" value="Glyas_Bleomycin-R_OHBP_Dase"/>
</dbReference>
<keyword evidence="4" id="KW-1185">Reference proteome</keyword>
<reference evidence="3" key="3">
    <citation type="submission" date="2024-03" db="EMBL/GenBank/DDBJ databases">
        <title>The Genome Sequence of Enterococcus sp. DIV0242b.</title>
        <authorList>
            <consortium name="The Broad Institute Genomics Platform"/>
            <consortium name="The Broad Institute Microbial Omics Core"/>
            <consortium name="The Broad Institute Genomic Center for Infectious Diseases"/>
            <person name="Earl A."/>
            <person name="Manson A."/>
            <person name="Gilmore M."/>
            <person name="Schwartman J."/>
            <person name="Shea T."/>
            <person name="Abouelleil A."/>
            <person name="Cao P."/>
            <person name="Chapman S."/>
            <person name="Cusick C."/>
            <person name="Young S."/>
            <person name="Neafsey D."/>
            <person name="Nusbaum C."/>
            <person name="Birren B."/>
        </authorList>
    </citation>
    <scope>NUCLEOTIDE SEQUENCE</scope>
    <source>
        <strain evidence="3">9E7_DIV0242</strain>
    </source>
</reference>